<dbReference type="eggNOG" id="ENOG5031ITU">
    <property type="taxonomic scope" value="Bacteria"/>
</dbReference>
<name>C3PKP3_CORA7</name>
<dbReference type="HOGENOM" id="CLU_090942_0_0_11"/>
<protein>
    <submittedName>
        <fullName evidence="1">Uncharacterized protein</fullName>
    </submittedName>
</protein>
<dbReference type="KEGG" id="car:cauri_0380"/>
<evidence type="ECO:0000313" key="1">
    <source>
        <dbReference type="EMBL" id="ACP31979.1"/>
    </source>
</evidence>
<gene>
    <name evidence="1" type="ordered locus">cauri_0380</name>
</gene>
<keyword evidence="2" id="KW-1185">Reference proteome</keyword>
<dbReference type="STRING" id="548476.cauri_0380"/>
<proteinExistence type="predicted"/>
<evidence type="ECO:0000313" key="2">
    <source>
        <dbReference type="Proteomes" id="UP000002077"/>
    </source>
</evidence>
<dbReference type="AlphaFoldDB" id="C3PKP3"/>
<organism evidence="1 2">
    <name type="scientific">Corynebacterium aurimucosum (strain ATCC 700975 / DSM 44827 / CIP 107346 / CN-1)</name>
    <name type="common">Corynebacterium nigricans</name>
    <dbReference type="NCBI Taxonomy" id="548476"/>
    <lineage>
        <taxon>Bacteria</taxon>
        <taxon>Bacillati</taxon>
        <taxon>Actinomycetota</taxon>
        <taxon>Actinomycetes</taxon>
        <taxon>Mycobacteriales</taxon>
        <taxon>Corynebacteriaceae</taxon>
        <taxon>Corynebacterium</taxon>
    </lineage>
</organism>
<sequence length="277" mass="30340">MIAGLLGLGVMFDPTRIDRTLAALRAAWEGQPDLPLGTLFGMLAAEGYGWGVPDDELTARLESMAAVHPPLVPLDAHLITEGLWLVVTPSHRVTLTPNALSKASAVPVAKALTEPSEAQISRPGCMAVVRSVSKEGQRGQPVAWQVSALPPVGPGRPLVLADTEGFEHRFGVIESVTRLCEDNRSLTGLKRRSVGDRVWFIRTDMETILLDHGLHIVERKNRELIRTDFSWHRIEEGEIGKPLRIHLSRGTLHSFGVIKELILAESEPWSPPSSPPH</sequence>
<dbReference type="Proteomes" id="UP000002077">
    <property type="component" value="Chromosome"/>
</dbReference>
<reference evidence="1 2" key="1">
    <citation type="journal article" date="2010" name="BMC Genomics">
        <title>Complete genome sequence and lifestyle of black-pigmented Corynebacterium aurimucosum ATCC 700975 (formerly C. nigricans CN-1) isolated from a vaginal swab of a woman with spontaneous abortion.</title>
        <authorList>
            <person name="Trost E."/>
            <person name="Gotker S."/>
            <person name="Schneider J."/>
            <person name="Schneiker-Bekel S."/>
            <person name="Szczepanowski R."/>
            <person name="Tilker A."/>
            <person name="Viehoever P."/>
            <person name="Arnold W."/>
            <person name="Bekel T."/>
            <person name="Blom J."/>
            <person name="Gartemann K.H."/>
            <person name="Linke B."/>
            <person name="Goesmann A."/>
            <person name="Puhler A."/>
            <person name="Shukla S.K."/>
            <person name="Tauch A."/>
        </authorList>
    </citation>
    <scope>NUCLEOTIDE SEQUENCE [LARGE SCALE GENOMIC DNA]</scope>
    <source>
        <strain evidence="2">ATCC 700975 / DSM 44827 / CIP 107346 / CN-1</strain>
    </source>
</reference>
<accession>C3PKP3</accession>
<dbReference type="EMBL" id="CP001601">
    <property type="protein sequence ID" value="ACP31979.1"/>
    <property type="molecule type" value="Genomic_DNA"/>
</dbReference>